<evidence type="ECO:0000259" key="9">
    <source>
        <dbReference type="PROSITE" id="PS50893"/>
    </source>
</evidence>
<evidence type="ECO:0000256" key="1">
    <source>
        <dbReference type="ARBA" id="ARBA00004651"/>
    </source>
</evidence>
<evidence type="ECO:0000259" key="10">
    <source>
        <dbReference type="PROSITE" id="PS50929"/>
    </source>
</evidence>
<proteinExistence type="inferred from homology"/>
<dbReference type="SMART" id="SM00382">
    <property type="entry name" value="AAA"/>
    <property type="match status" value="1"/>
</dbReference>
<feature type="domain" description="ABC transmembrane type-1" evidence="10">
    <location>
        <begin position="34"/>
        <end position="316"/>
    </location>
</feature>
<dbReference type="Proteomes" id="UP001055102">
    <property type="component" value="Unassembled WGS sequence"/>
</dbReference>
<dbReference type="InterPro" id="IPR036640">
    <property type="entry name" value="ABC1_TM_sf"/>
</dbReference>
<accession>A0ABQ4T210</accession>
<dbReference type="PROSITE" id="PS50893">
    <property type="entry name" value="ABC_TRANSPORTER_2"/>
    <property type="match status" value="1"/>
</dbReference>
<comment type="similarity">
    <text evidence="2">Belongs to the ABC transporter superfamily.</text>
</comment>
<sequence>MARKADRDQGRGRAPLGALRPLVPFALAYRGRMLAAFAALTASAGATLVVPVAIRRVIDHGFSPEGQVLIDAYFLALLGVVAVLALSSAARYYSVVTLGERVVADLRTAVFERLTVLDPAFFDRTQAGEIVSRLTADATQVKSAFGVSISILLRNAFLFVGAVVLMVVTSPKLSILVLAAIPLIVFPLILSGRGVRRRSRAAQDRLAEASAYAAEAVGAVRTMQAFGMGRTTARRFADASENAYGAARASIKARALLTGVAIFLISASVVGVMWYGAQGVMAGTMTAGQLSQFVLYAVFGASALGQLSEVYGELAQAAGAAERLGEILAAQPGIRAPAAPKALPEPPRGEIAFEGVRFAYPTREGHPSLHGVDLRVAPGERVALVGPSGAGKSTILQLLLRFYDPQQGVVRVDGRDVASVDPEALRARMSLVPQDPTIFSGTVIENIRYGRPDAPEADVLRAARLAHADGFITALPQGYATQVGERGVTLSGGQRQRIAIARAILKDAPILLLDEATSALDAESERAVQSALDTLMRDRTTLVIAHRLATIRKADRILVIDDGRIVEEGTHESLLSSGALYAQLAALQFTDALDETARGKEPRPREVLPAAE</sequence>
<keyword evidence="7 8" id="KW-0472">Membrane</keyword>
<dbReference type="RefSeq" id="WP_238278860.1">
    <property type="nucleotide sequence ID" value="NZ_BPQR01000092.1"/>
</dbReference>
<dbReference type="SUPFAM" id="SSF52540">
    <property type="entry name" value="P-loop containing nucleoside triphosphate hydrolases"/>
    <property type="match status" value="1"/>
</dbReference>
<reference evidence="11" key="2">
    <citation type="submission" date="2021-08" db="EMBL/GenBank/DDBJ databases">
        <authorList>
            <person name="Tani A."/>
            <person name="Ola A."/>
            <person name="Ogura Y."/>
            <person name="Katsura K."/>
            <person name="Hayashi T."/>
        </authorList>
    </citation>
    <scope>NUCLEOTIDE SEQUENCE</scope>
    <source>
        <strain evidence="11">LMG 23639</strain>
    </source>
</reference>
<dbReference type="InterPro" id="IPR039421">
    <property type="entry name" value="Type_1_exporter"/>
</dbReference>
<dbReference type="CDD" id="cd18575">
    <property type="entry name" value="ABC_6TM_bac_exporter_ABCB8_10_like"/>
    <property type="match status" value="1"/>
</dbReference>
<evidence type="ECO:0000256" key="7">
    <source>
        <dbReference type="ARBA" id="ARBA00023136"/>
    </source>
</evidence>
<evidence type="ECO:0000256" key="3">
    <source>
        <dbReference type="ARBA" id="ARBA00022692"/>
    </source>
</evidence>
<dbReference type="InterPro" id="IPR027417">
    <property type="entry name" value="P-loop_NTPase"/>
</dbReference>
<name>A0ABQ4T210_9HYPH</name>
<evidence type="ECO:0000256" key="2">
    <source>
        <dbReference type="ARBA" id="ARBA00005417"/>
    </source>
</evidence>
<dbReference type="CDD" id="cd03249">
    <property type="entry name" value="ABC_MTABC3_MDL1_MDL2"/>
    <property type="match status" value="1"/>
</dbReference>
<keyword evidence="4" id="KW-0547">Nucleotide-binding</keyword>
<dbReference type="Pfam" id="PF00664">
    <property type="entry name" value="ABC_membrane"/>
    <property type="match status" value="1"/>
</dbReference>
<dbReference type="PROSITE" id="PS50929">
    <property type="entry name" value="ABC_TM1F"/>
    <property type="match status" value="1"/>
</dbReference>
<dbReference type="PANTHER" id="PTHR43394:SF1">
    <property type="entry name" value="ATP-BINDING CASSETTE SUB-FAMILY B MEMBER 10, MITOCHONDRIAL"/>
    <property type="match status" value="1"/>
</dbReference>
<evidence type="ECO:0000313" key="11">
    <source>
        <dbReference type="EMBL" id="GJE08830.1"/>
    </source>
</evidence>
<feature type="domain" description="ABC transporter" evidence="9">
    <location>
        <begin position="351"/>
        <end position="587"/>
    </location>
</feature>
<evidence type="ECO:0000256" key="5">
    <source>
        <dbReference type="ARBA" id="ARBA00022840"/>
    </source>
</evidence>
<keyword evidence="6 8" id="KW-1133">Transmembrane helix</keyword>
<evidence type="ECO:0000256" key="4">
    <source>
        <dbReference type="ARBA" id="ARBA00022741"/>
    </source>
</evidence>
<feature type="transmembrane region" description="Helical" evidence="8">
    <location>
        <begin position="143"/>
        <end position="167"/>
    </location>
</feature>
<organism evidence="11 12">
    <name type="scientific">Methylobacterium jeotgali</name>
    <dbReference type="NCBI Taxonomy" id="381630"/>
    <lineage>
        <taxon>Bacteria</taxon>
        <taxon>Pseudomonadati</taxon>
        <taxon>Pseudomonadota</taxon>
        <taxon>Alphaproteobacteria</taxon>
        <taxon>Hyphomicrobiales</taxon>
        <taxon>Methylobacteriaceae</taxon>
        <taxon>Methylobacterium</taxon>
    </lineage>
</organism>
<dbReference type="Gene3D" id="3.40.50.300">
    <property type="entry name" value="P-loop containing nucleotide triphosphate hydrolases"/>
    <property type="match status" value="1"/>
</dbReference>
<keyword evidence="12" id="KW-1185">Reference proteome</keyword>
<dbReference type="InterPro" id="IPR017871">
    <property type="entry name" value="ABC_transporter-like_CS"/>
</dbReference>
<dbReference type="PROSITE" id="PS00211">
    <property type="entry name" value="ABC_TRANSPORTER_1"/>
    <property type="match status" value="1"/>
</dbReference>
<dbReference type="InterPro" id="IPR011918">
    <property type="entry name" value="ABC_MsbA_ATP-bd"/>
</dbReference>
<reference evidence="11" key="1">
    <citation type="journal article" date="2021" name="Front. Microbiol.">
        <title>Comprehensive Comparative Genomics and Phenotyping of Methylobacterium Species.</title>
        <authorList>
            <person name="Alessa O."/>
            <person name="Ogura Y."/>
            <person name="Fujitani Y."/>
            <person name="Takami H."/>
            <person name="Hayashi T."/>
            <person name="Sahin N."/>
            <person name="Tani A."/>
        </authorList>
    </citation>
    <scope>NUCLEOTIDE SEQUENCE</scope>
    <source>
        <strain evidence="11">LMG 23639</strain>
    </source>
</reference>
<dbReference type="GO" id="GO:0005524">
    <property type="term" value="F:ATP binding"/>
    <property type="evidence" value="ECO:0007669"/>
    <property type="project" value="UniProtKB-KW"/>
</dbReference>
<comment type="caution">
    <text evidence="11">The sequence shown here is derived from an EMBL/GenBank/DDBJ whole genome shotgun (WGS) entry which is preliminary data.</text>
</comment>
<protein>
    <submittedName>
        <fullName evidence="11">ABC transporter ATP-binding protein</fullName>
    </submittedName>
</protein>
<dbReference type="PANTHER" id="PTHR43394">
    <property type="entry name" value="ATP-DEPENDENT PERMEASE MDL1, MITOCHONDRIAL"/>
    <property type="match status" value="1"/>
</dbReference>
<feature type="transmembrane region" description="Helical" evidence="8">
    <location>
        <begin position="34"/>
        <end position="54"/>
    </location>
</feature>
<feature type="transmembrane region" description="Helical" evidence="8">
    <location>
        <begin position="74"/>
        <end position="93"/>
    </location>
</feature>
<evidence type="ECO:0000256" key="8">
    <source>
        <dbReference type="SAM" id="Phobius"/>
    </source>
</evidence>
<evidence type="ECO:0000256" key="6">
    <source>
        <dbReference type="ARBA" id="ARBA00022989"/>
    </source>
</evidence>
<keyword evidence="3 8" id="KW-0812">Transmembrane</keyword>
<dbReference type="EMBL" id="BPQR01000092">
    <property type="protein sequence ID" value="GJE08830.1"/>
    <property type="molecule type" value="Genomic_DNA"/>
</dbReference>
<feature type="transmembrane region" description="Helical" evidence="8">
    <location>
        <begin position="173"/>
        <end position="190"/>
    </location>
</feature>
<evidence type="ECO:0000313" key="12">
    <source>
        <dbReference type="Proteomes" id="UP001055102"/>
    </source>
</evidence>
<dbReference type="InterPro" id="IPR003593">
    <property type="entry name" value="AAA+_ATPase"/>
</dbReference>
<dbReference type="InterPro" id="IPR011527">
    <property type="entry name" value="ABC1_TM_dom"/>
</dbReference>
<dbReference type="NCBIfam" id="TIGR02204">
    <property type="entry name" value="MsbA_rel"/>
    <property type="match status" value="1"/>
</dbReference>
<dbReference type="Pfam" id="PF00005">
    <property type="entry name" value="ABC_tran"/>
    <property type="match status" value="1"/>
</dbReference>
<gene>
    <name evidence="11" type="ORF">AOPFMNJM_4176</name>
</gene>
<dbReference type="Gene3D" id="1.20.1560.10">
    <property type="entry name" value="ABC transporter type 1, transmembrane domain"/>
    <property type="match status" value="1"/>
</dbReference>
<feature type="transmembrane region" description="Helical" evidence="8">
    <location>
        <begin position="255"/>
        <end position="277"/>
    </location>
</feature>
<keyword evidence="5 11" id="KW-0067">ATP-binding</keyword>
<dbReference type="InterPro" id="IPR003439">
    <property type="entry name" value="ABC_transporter-like_ATP-bd"/>
</dbReference>
<comment type="subcellular location">
    <subcellularLocation>
        <location evidence="1">Cell membrane</location>
        <topology evidence="1">Multi-pass membrane protein</topology>
    </subcellularLocation>
</comment>
<dbReference type="SUPFAM" id="SSF90123">
    <property type="entry name" value="ABC transporter transmembrane region"/>
    <property type="match status" value="1"/>
</dbReference>